<dbReference type="Proteomes" id="UP000322791">
    <property type="component" value="Unassembled WGS sequence"/>
</dbReference>
<name>A0A5D6UQA9_9BACT</name>
<dbReference type="EMBL" id="VTHL01000039">
    <property type="protein sequence ID" value="TYZ05776.1"/>
    <property type="molecule type" value="Genomic_DNA"/>
</dbReference>
<dbReference type="RefSeq" id="WP_149072941.1">
    <property type="nucleotide sequence ID" value="NZ_VTHL01000039.1"/>
</dbReference>
<organism evidence="1 2">
    <name type="scientific">Hymenobacter lutimineralis</name>
    <dbReference type="NCBI Taxonomy" id="2606448"/>
    <lineage>
        <taxon>Bacteria</taxon>
        <taxon>Pseudomonadati</taxon>
        <taxon>Bacteroidota</taxon>
        <taxon>Cytophagia</taxon>
        <taxon>Cytophagales</taxon>
        <taxon>Hymenobacteraceae</taxon>
        <taxon>Hymenobacter</taxon>
    </lineage>
</organism>
<dbReference type="Pfam" id="PF11301">
    <property type="entry name" value="DUF3103"/>
    <property type="match status" value="1"/>
</dbReference>
<evidence type="ECO:0000313" key="2">
    <source>
        <dbReference type="Proteomes" id="UP000322791"/>
    </source>
</evidence>
<gene>
    <name evidence="1" type="ORF">FY528_20850</name>
</gene>
<sequence>MALSLAKSLENASLRRELKKEALKKFDGDYDVLYAQFKDRVVDGYTVQERLVGETSIGSSNTLRHTSVDSAAQTIAKLQLAVPVHCEDWDTEQFVPLVAYIPQDFDEGITKQIKAFDSKGNVHWLDAQAEPTVPVVVVGMNERTDANGNINDRLYNPTAKRIAGKAEYMYQIKCTNISAIENWALGAPELEYYIAGSRKATAVEIVKGSYYKPKKRKDIDNKWVNLDRFIFTWNRPDYDDYIAVKWVEIDDTGALKPLTIKWTSKIKLDDKVEIGPELSYDFSKLDRFDDAGTMTVWQGESFGDGGVVYDTGYMAFKLDSK</sequence>
<accession>A0A5D6UQA9</accession>
<proteinExistence type="predicted"/>
<protein>
    <submittedName>
        <fullName evidence="1">DUF3103 family protein</fullName>
    </submittedName>
</protein>
<reference evidence="1 2" key="1">
    <citation type="submission" date="2019-08" db="EMBL/GenBank/DDBJ databases">
        <authorList>
            <person name="Seo M.-J."/>
        </authorList>
    </citation>
    <scope>NUCLEOTIDE SEQUENCE [LARGE SCALE GENOMIC DNA]</scope>
    <source>
        <strain evidence="1 2">KIGAM108</strain>
    </source>
</reference>
<evidence type="ECO:0000313" key="1">
    <source>
        <dbReference type="EMBL" id="TYZ05776.1"/>
    </source>
</evidence>
<dbReference type="InterPro" id="IPR021452">
    <property type="entry name" value="DUF3103"/>
</dbReference>
<dbReference type="AlphaFoldDB" id="A0A5D6UQA9"/>
<keyword evidence="2" id="KW-1185">Reference proteome</keyword>
<comment type="caution">
    <text evidence="1">The sequence shown here is derived from an EMBL/GenBank/DDBJ whole genome shotgun (WGS) entry which is preliminary data.</text>
</comment>